<comment type="caution">
    <text evidence="2">The sequence shown here is derived from an EMBL/GenBank/DDBJ whole genome shotgun (WGS) entry which is preliminary data.</text>
</comment>
<keyword evidence="1" id="KW-1133">Transmembrane helix</keyword>
<dbReference type="Proteomes" id="UP000320582">
    <property type="component" value="Unassembled WGS sequence"/>
</dbReference>
<evidence type="ECO:0000313" key="2">
    <source>
        <dbReference type="EMBL" id="TQM94245.1"/>
    </source>
</evidence>
<dbReference type="AlphaFoldDB" id="A0A543KGP3"/>
<feature type="transmembrane region" description="Helical" evidence="1">
    <location>
        <begin position="15"/>
        <end position="32"/>
    </location>
</feature>
<organism evidence="2 3">
    <name type="scientific">Roseinatronobacter monicus</name>
    <dbReference type="NCBI Taxonomy" id="393481"/>
    <lineage>
        <taxon>Bacteria</taxon>
        <taxon>Pseudomonadati</taxon>
        <taxon>Pseudomonadota</taxon>
        <taxon>Alphaproteobacteria</taxon>
        <taxon>Rhodobacterales</taxon>
        <taxon>Paracoccaceae</taxon>
        <taxon>Roseinatronobacter</taxon>
    </lineage>
</organism>
<evidence type="ECO:0000313" key="3">
    <source>
        <dbReference type="Proteomes" id="UP000320582"/>
    </source>
</evidence>
<evidence type="ECO:0000256" key="1">
    <source>
        <dbReference type="SAM" id="Phobius"/>
    </source>
</evidence>
<keyword evidence="1" id="KW-0472">Membrane</keyword>
<sequence length="174" mass="19393">MSLIRPELIALTKRWSEVLTGLGVALFGLWALQARDSFFQFLAMLVILTGLGIAIIGWRRLRFRRAEAGPGVVQVIEGQISYFGPEEGGFIALNDLVELHLIDAAQTWLMVAQDDTRLEIPVAAAGSEALFDAFATLPELRMQALLDALNAPEPPLARAIWMHPSRRMRHLRLH</sequence>
<keyword evidence="3" id="KW-1185">Reference proteome</keyword>
<dbReference type="EMBL" id="VFPT01000001">
    <property type="protein sequence ID" value="TQM94245.1"/>
    <property type="molecule type" value="Genomic_DNA"/>
</dbReference>
<proteinExistence type="predicted"/>
<reference evidence="2 3" key="1">
    <citation type="submission" date="2019-06" db="EMBL/GenBank/DDBJ databases">
        <title>Genomic Encyclopedia of Archaeal and Bacterial Type Strains, Phase II (KMG-II): from individual species to whole genera.</title>
        <authorList>
            <person name="Goeker M."/>
        </authorList>
    </citation>
    <scope>NUCLEOTIDE SEQUENCE [LARGE SCALE GENOMIC DNA]</scope>
    <source>
        <strain evidence="2 3">DSM 18423</strain>
    </source>
</reference>
<name>A0A543KGP3_9RHOB</name>
<gene>
    <name evidence="2" type="ORF">BD293_2914</name>
</gene>
<dbReference type="RefSeq" id="WP_142082729.1">
    <property type="nucleotide sequence ID" value="NZ_VFPT01000001.1"/>
</dbReference>
<protein>
    <submittedName>
        <fullName evidence="2">Uncharacterized protein</fullName>
    </submittedName>
</protein>
<accession>A0A543KGP3</accession>
<dbReference type="OrthoDB" id="7851333at2"/>
<feature type="transmembrane region" description="Helical" evidence="1">
    <location>
        <begin position="38"/>
        <end position="58"/>
    </location>
</feature>
<keyword evidence="1" id="KW-0812">Transmembrane</keyword>